<dbReference type="EMBL" id="KN881460">
    <property type="protein sequence ID" value="KIY60605.1"/>
    <property type="molecule type" value="Genomic_DNA"/>
</dbReference>
<feature type="region of interest" description="Disordered" evidence="1">
    <location>
        <begin position="99"/>
        <end position="226"/>
    </location>
</feature>
<feature type="region of interest" description="Disordered" evidence="1">
    <location>
        <begin position="1"/>
        <end position="83"/>
    </location>
</feature>
<evidence type="ECO:0000313" key="3">
    <source>
        <dbReference type="Proteomes" id="UP000054007"/>
    </source>
</evidence>
<feature type="region of interest" description="Disordered" evidence="1">
    <location>
        <begin position="263"/>
        <end position="303"/>
    </location>
</feature>
<name>A0A0D7ARD5_9AGAR</name>
<feature type="compositionally biased region" description="Basic and acidic residues" evidence="1">
    <location>
        <begin position="132"/>
        <end position="150"/>
    </location>
</feature>
<protein>
    <submittedName>
        <fullName evidence="2">Uncharacterized protein</fullName>
    </submittedName>
</protein>
<sequence>MVNTPRQRSKRRIVADSDPDYEASSNELQFNGQDAPYRPQTRSQGSVGERKPTSPRAVPSRRLPKYESGSDMEVEEVQREQSPDVFMIGLTGVASEKADLWAVQQQQPEAGPSSGARQLERTRSSASQSRGMDFDSAERGPYKLIKHEPSPDLFDLSQDSVQLSPLSAKKDANLQKRKIKRRKQAEGDSEYKPSWTESEEESASSDDVQSSTESMMLSEPAPAPRVNNRLKSNVRKLYYVLMPPRPPHVQAYYDKRRAKKVKTEAGAPLKAATGLKTEQSPTPIRHDDELSDYESAQQSTPRGIRAKCHESPISLTCMAAPHPYH</sequence>
<dbReference type="AlphaFoldDB" id="A0A0D7ARD5"/>
<organism evidence="2 3">
    <name type="scientific">Cylindrobasidium torrendii FP15055 ss-10</name>
    <dbReference type="NCBI Taxonomy" id="1314674"/>
    <lineage>
        <taxon>Eukaryota</taxon>
        <taxon>Fungi</taxon>
        <taxon>Dikarya</taxon>
        <taxon>Basidiomycota</taxon>
        <taxon>Agaricomycotina</taxon>
        <taxon>Agaricomycetes</taxon>
        <taxon>Agaricomycetidae</taxon>
        <taxon>Agaricales</taxon>
        <taxon>Marasmiineae</taxon>
        <taxon>Physalacriaceae</taxon>
        <taxon>Cylindrobasidium</taxon>
    </lineage>
</organism>
<accession>A0A0D7ARD5</accession>
<feature type="non-terminal residue" evidence="2">
    <location>
        <position position="1"/>
    </location>
</feature>
<feature type="compositionally biased region" description="Low complexity" evidence="1">
    <location>
        <begin position="205"/>
        <end position="214"/>
    </location>
</feature>
<proteinExistence type="predicted"/>
<evidence type="ECO:0000313" key="2">
    <source>
        <dbReference type="EMBL" id="KIY60605.1"/>
    </source>
</evidence>
<evidence type="ECO:0000256" key="1">
    <source>
        <dbReference type="SAM" id="MobiDB-lite"/>
    </source>
</evidence>
<gene>
    <name evidence="2" type="ORF">CYLTODRAFT_495572</name>
</gene>
<dbReference type="Proteomes" id="UP000054007">
    <property type="component" value="Unassembled WGS sequence"/>
</dbReference>
<keyword evidence="3" id="KW-1185">Reference proteome</keyword>
<feature type="compositionally biased region" description="Polar residues" evidence="1">
    <location>
        <begin position="23"/>
        <end position="32"/>
    </location>
</feature>
<reference evidence="2 3" key="1">
    <citation type="journal article" date="2015" name="Fungal Genet. Biol.">
        <title>Evolution of novel wood decay mechanisms in Agaricales revealed by the genome sequences of Fistulina hepatica and Cylindrobasidium torrendii.</title>
        <authorList>
            <person name="Floudas D."/>
            <person name="Held B.W."/>
            <person name="Riley R."/>
            <person name="Nagy L.G."/>
            <person name="Koehler G."/>
            <person name="Ransdell A.S."/>
            <person name="Younus H."/>
            <person name="Chow J."/>
            <person name="Chiniquy J."/>
            <person name="Lipzen A."/>
            <person name="Tritt A."/>
            <person name="Sun H."/>
            <person name="Haridas S."/>
            <person name="LaButti K."/>
            <person name="Ohm R.A."/>
            <person name="Kues U."/>
            <person name="Blanchette R.A."/>
            <person name="Grigoriev I.V."/>
            <person name="Minto R.E."/>
            <person name="Hibbett D.S."/>
        </authorList>
    </citation>
    <scope>NUCLEOTIDE SEQUENCE [LARGE SCALE GENOMIC DNA]</scope>
    <source>
        <strain evidence="2 3">FP15055 ss-10</strain>
    </source>
</reference>